<dbReference type="Pfam" id="PF03793">
    <property type="entry name" value="PASTA"/>
    <property type="match status" value="2"/>
</dbReference>
<dbReference type="Proteomes" id="UP001165561">
    <property type="component" value="Unassembled WGS sequence"/>
</dbReference>
<evidence type="ECO:0000256" key="2">
    <source>
        <dbReference type="SAM" id="Phobius"/>
    </source>
</evidence>
<feature type="domain" description="PASTA" evidence="3">
    <location>
        <begin position="200"/>
        <end position="240"/>
    </location>
</feature>
<protein>
    <submittedName>
        <fullName evidence="4">PASTA domain-containing protein</fullName>
    </submittedName>
</protein>
<evidence type="ECO:0000313" key="5">
    <source>
        <dbReference type="Proteomes" id="UP001165561"/>
    </source>
</evidence>
<feature type="transmembrane region" description="Helical" evidence="2">
    <location>
        <begin position="110"/>
        <end position="129"/>
    </location>
</feature>
<reference evidence="4" key="1">
    <citation type="submission" date="2023-02" db="EMBL/GenBank/DDBJ databases">
        <title>Georgenia sp.10Sc9-8, isolated from a soil sample collected from the Taklamakan desert.</title>
        <authorList>
            <person name="Liu S."/>
        </authorList>
    </citation>
    <scope>NUCLEOTIDE SEQUENCE</scope>
    <source>
        <strain evidence="4">10Sc9-8</strain>
    </source>
</reference>
<dbReference type="Gene3D" id="3.30.10.20">
    <property type="match status" value="2"/>
</dbReference>
<dbReference type="EMBL" id="JARACI010000300">
    <property type="protein sequence ID" value="MDD9205149.1"/>
    <property type="molecule type" value="Genomic_DNA"/>
</dbReference>
<proteinExistence type="predicted"/>
<feature type="region of interest" description="Disordered" evidence="1">
    <location>
        <begin position="44"/>
        <end position="65"/>
    </location>
</feature>
<evidence type="ECO:0000313" key="4">
    <source>
        <dbReference type="EMBL" id="MDD9205149.1"/>
    </source>
</evidence>
<feature type="domain" description="PASTA" evidence="3">
    <location>
        <begin position="137"/>
        <end position="199"/>
    </location>
</feature>
<dbReference type="InterPro" id="IPR005543">
    <property type="entry name" value="PASTA_dom"/>
</dbReference>
<accession>A0ABT5TV57</accession>
<name>A0ABT5TV57_9MICO</name>
<feature type="non-terminal residue" evidence="4">
    <location>
        <position position="1"/>
    </location>
</feature>
<organism evidence="4 5">
    <name type="scientific">Georgenia halotolerans</name>
    <dbReference type="NCBI Taxonomy" id="3028317"/>
    <lineage>
        <taxon>Bacteria</taxon>
        <taxon>Bacillati</taxon>
        <taxon>Actinomycetota</taxon>
        <taxon>Actinomycetes</taxon>
        <taxon>Micrococcales</taxon>
        <taxon>Bogoriellaceae</taxon>
        <taxon>Georgenia</taxon>
    </lineage>
</organism>
<gene>
    <name evidence="4" type="ORF">PU560_01550</name>
</gene>
<dbReference type="SMART" id="SM00740">
    <property type="entry name" value="PASTA"/>
    <property type="match status" value="1"/>
</dbReference>
<evidence type="ECO:0000259" key="3">
    <source>
        <dbReference type="PROSITE" id="PS51178"/>
    </source>
</evidence>
<keyword evidence="2" id="KW-0812">Transmembrane</keyword>
<dbReference type="PROSITE" id="PS51178">
    <property type="entry name" value="PASTA"/>
    <property type="match status" value="2"/>
</dbReference>
<feature type="non-terminal residue" evidence="4">
    <location>
        <position position="240"/>
    </location>
</feature>
<keyword evidence="5" id="KW-1185">Reference proteome</keyword>
<keyword evidence="2" id="KW-1133">Transmembrane helix</keyword>
<sequence>PVEVDDFVAALTARSCDERLPDAVAAREQLQRCRRALDPEVLGRRADVEPAAPPAEAERSATAARAVGTDAPTVVTDVPRGNGTVALPIGAIRADGTEHAEARPRRVGRVLAAVLLLLLLLAAGGLWWAQAGPGAFTVTPDVVGATEEEASAELAEQGLTPVVQREHHDTVPEDVVIASDPAPGDQVRRDGSVQLTVSLGVLMVDVPDVVGREEAEARAALDEAGLPIGTVTSEYSDSVP</sequence>
<comment type="caution">
    <text evidence="4">The sequence shown here is derived from an EMBL/GenBank/DDBJ whole genome shotgun (WGS) entry which is preliminary data.</text>
</comment>
<evidence type="ECO:0000256" key="1">
    <source>
        <dbReference type="SAM" id="MobiDB-lite"/>
    </source>
</evidence>
<dbReference type="CDD" id="cd06577">
    <property type="entry name" value="PASTA_pknB"/>
    <property type="match status" value="2"/>
</dbReference>
<keyword evidence="2" id="KW-0472">Membrane</keyword>